<feature type="transmembrane region" description="Helical" evidence="1">
    <location>
        <begin position="34"/>
        <end position="57"/>
    </location>
</feature>
<dbReference type="EMBL" id="JAAOYO010000003">
    <property type="protein sequence ID" value="NII41772.1"/>
    <property type="molecule type" value="Genomic_DNA"/>
</dbReference>
<comment type="caution">
    <text evidence="3">The sequence shown here is derived from an EMBL/GenBank/DDBJ whole genome shotgun (WGS) entry which is preliminary data.</text>
</comment>
<keyword evidence="4" id="KW-1185">Reference proteome</keyword>
<keyword evidence="1" id="KW-0812">Transmembrane</keyword>
<dbReference type="InterPro" id="IPR003848">
    <property type="entry name" value="DUF218"/>
</dbReference>
<evidence type="ECO:0000259" key="2">
    <source>
        <dbReference type="Pfam" id="PF02698"/>
    </source>
</evidence>
<dbReference type="Proteomes" id="UP001318300">
    <property type="component" value="Unassembled WGS sequence"/>
</dbReference>
<keyword evidence="1" id="KW-0472">Membrane</keyword>
<dbReference type="RefSeq" id="WP_166780773.1">
    <property type="nucleotide sequence ID" value="NZ_JAAOYO010000003.1"/>
</dbReference>
<dbReference type="PANTHER" id="PTHR30336:SF4">
    <property type="entry name" value="ENVELOPE BIOGENESIS FACTOR ELYC"/>
    <property type="match status" value="1"/>
</dbReference>
<feature type="transmembrane region" description="Helical" evidence="1">
    <location>
        <begin position="64"/>
        <end position="88"/>
    </location>
</feature>
<name>A0ABX0T9N2_9MICO</name>
<proteinExistence type="predicted"/>
<feature type="domain" description="DUF218" evidence="2">
    <location>
        <begin position="102"/>
        <end position="245"/>
    </location>
</feature>
<dbReference type="InterPro" id="IPR051599">
    <property type="entry name" value="Cell_Envelope_Assoc"/>
</dbReference>
<dbReference type="PANTHER" id="PTHR30336">
    <property type="entry name" value="INNER MEMBRANE PROTEIN, PROBABLE PERMEASE"/>
    <property type="match status" value="1"/>
</dbReference>
<feature type="transmembrane region" description="Helical" evidence="1">
    <location>
        <begin position="254"/>
        <end position="276"/>
    </location>
</feature>
<evidence type="ECO:0000313" key="3">
    <source>
        <dbReference type="EMBL" id="NII41772.1"/>
    </source>
</evidence>
<gene>
    <name evidence="3" type="ORF">E9228_002419</name>
</gene>
<reference evidence="3 4" key="1">
    <citation type="submission" date="2020-03" db="EMBL/GenBank/DDBJ databases">
        <title>Above-ground endophytic microbial communities from plants in different locations in the United States.</title>
        <authorList>
            <person name="Frank C."/>
        </authorList>
    </citation>
    <scope>NUCLEOTIDE SEQUENCE [LARGE SCALE GENOMIC DNA]</scope>
    <source>
        <strain evidence="3 4">WW7</strain>
    </source>
</reference>
<dbReference type="Gene3D" id="3.40.50.620">
    <property type="entry name" value="HUPs"/>
    <property type="match status" value="1"/>
</dbReference>
<dbReference type="CDD" id="cd06259">
    <property type="entry name" value="YdcF-like"/>
    <property type="match status" value="1"/>
</dbReference>
<evidence type="ECO:0000256" key="1">
    <source>
        <dbReference type="SAM" id="Phobius"/>
    </source>
</evidence>
<accession>A0ABX0T9N2</accession>
<keyword evidence="1" id="KW-1133">Transmembrane helix</keyword>
<dbReference type="InterPro" id="IPR014729">
    <property type="entry name" value="Rossmann-like_a/b/a_fold"/>
</dbReference>
<dbReference type="Pfam" id="PF02698">
    <property type="entry name" value="DUF218"/>
    <property type="match status" value="1"/>
</dbReference>
<protein>
    <submittedName>
        <fullName evidence="3">Uncharacterized SAM-binding protein YcdF (DUF218 family)</fullName>
    </submittedName>
</protein>
<evidence type="ECO:0000313" key="4">
    <source>
        <dbReference type="Proteomes" id="UP001318300"/>
    </source>
</evidence>
<sequence length="278" mass="29391">MFLTVVAVCCAAVAVPLLWNGLRAVRRGARSLTRLLALVAGLSVLALGVLVSVLAAIGTPVSTATLVLVLAVAGYLALVFLVFLGAALTYGHVRVTEEAESLVVLGCGLVHGEVSPMLRSRLDRTLEVFHRSVAAGRTPVVVASGGQGEDEDRTEADAMAEYLVRHGVPSGLVLREGRSTNTRENLRFSRELLQDAGIGGRTLVVTNDYHVMRTAMTARHTDLDARVLGAPTARQSVPSAFLREFAAVLVMHGWWHLGAVAAIVALWAVGFTTGVLPA</sequence>
<organism evidence="3 4">
    <name type="scientific">Curtobacterium salicis</name>
    <dbReference type="NCBI Taxonomy" id="1779862"/>
    <lineage>
        <taxon>Bacteria</taxon>
        <taxon>Bacillati</taxon>
        <taxon>Actinomycetota</taxon>
        <taxon>Actinomycetes</taxon>
        <taxon>Micrococcales</taxon>
        <taxon>Microbacteriaceae</taxon>
        <taxon>Curtobacterium</taxon>
    </lineage>
</organism>